<feature type="domain" description="CEP76 C2" evidence="3">
    <location>
        <begin position="81"/>
        <end position="231"/>
    </location>
</feature>
<evidence type="ECO:0000256" key="1">
    <source>
        <dbReference type="ARBA" id="ARBA00004300"/>
    </source>
</evidence>
<accession>A0A5B8MNK5</accession>
<dbReference type="Pfam" id="PF15627">
    <property type="entry name" value="CEP76-C2"/>
    <property type="match status" value="1"/>
</dbReference>
<dbReference type="STRING" id="1764295.A0A5B8MNK5"/>
<evidence type="ECO:0000259" key="4">
    <source>
        <dbReference type="Pfam" id="PF24652"/>
    </source>
</evidence>
<dbReference type="InterPro" id="IPR056288">
    <property type="entry name" value="CEP76_C"/>
</dbReference>
<organism evidence="6 7">
    <name type="scientific">Chloropicon primus</name>
    <dbReference type="NCBI Taxonomy" id="1764295"/>
    <lineage>
        <taxon>Eukaryota</taxon>
        <taxon>Viridiplantae</taxon>
        <taxon>Chlorophyta</taxon>
        <taxon>Chloropicophyceae</taxon>
        <taxon>Chloropicales</taxon>
        <taxon>Chloropicaceae</taxon>
        <taxon>Chloropicon</taxon>
    </lineage>
</organism>
<dbReference type="Pfam" id="PF24656">
    <property type="entry name" value="CEPT76_peptidase"/>
    <property type="match status" value="1"/>
</dbReference>
<protein>
    <submittedName>
        <fullName evidence="6">Centrosomal protein</fullName>
    </submittedName>
</protein>
<evidence type="ECO:0000259" key="3">
    <source>
        <dbReference type="Pfam" id="PF15627"/>
    </source>
</evidence>
<dbReference type="InterPro" id="IPR052299">
    <property type="entry name" value="CEP76"/>
</dbReference>
<proteinExistence type="predicted"/>
<dbReference type="InterPro" id="IPR056290">
    <property type="entry name" value="CEPT76/DRC7_peptidase-like_dom"/>
</dbReference>
<keyword evidence="7" id="KW-1185">Reference proteome</keyword>
<feature type="domain" description="CEP76/DRC7 peptidase-like" evidence="5">
    <location>
        <begin position="336"/>
        <end position="450"/>
    </location>
</feature>
<keyword evidence="2" id="KW-0963">Cytoplasm</keyword>
<dbReference type="AlphaFoldDB" id="A0A5B8MNK5"/>
<sequence length="611" mass="68949">MKENTLDALRKQVISKLDELGVRAQIEDIITKARDDENLSEVDMFRHLEEKGIIANVTRALNLDASQTSNKSGLDTALLRAKQKHLHIRVSKGRGFTEYVTKNKRSSEKLRTSVTFGGRLVHSALVPCTVEPFFNIDLLVPILKGRRGATVADLLKKEEGKVRVTVCVVSMDDKDYPIDSRVMGHCELDYREAIVSSKGYVRKLLQLEQGEPTSTLVPGAIDLTLRVVPALSDPIDKVEYNRQIREEEMARTNKFTNFLNLAKTSWNEFINKSEYFKQRPTKLIAYGEDGLQHCSCEFLKPLKCGRVLRTPKQAAYWVSLLQEDTMSQMLGDVSSRWSSFDTIAAKGSAKNEEKALLLCSFLLGFGLDAYVCYGYDKQNRVHSWVMTLMKNESTAMFWEALNASCYSIYDCPYANIGCVFNDHVIYLNSQDDHSIEKTAFDLGSSDLWMPVHYSKAGGITLHPFPLAKASLDGEEEEELLEDRLRVEIEAFRAEKGLEDTLWDENLEHVLAQALVAYETEACTGQAAPGNMEFQHSVKRMVPIGYTFRGVPMQFKHRSSKRILRQLLEETSTLDIILSGSQNTVLALSAHVNVYPNDLSSTWIMVASRTPK</sequence>
<dbReference type="PANTHER" id="PTHR46436:SF1">
    <property type="entry name" value="CENTROSOMAL PROTEIN OF 76 KDA"/>
    <property type="match status" value="1"/>
</dbReference>
<dbReference type="InterPro" id="IPR028926">
    <property type="entry name" value="CEP76-C2"/>
</dbReference>
<feature type="domain" description="Centrosomal protein of 76 kDa C-terminal" evidence="4">
    <location>
        <begin position="472"/>
        <end position="608"/>
    </location>
</feature>
<dbReference type="OrthoDB" id="5527234at2759"/>
<evidence type="ECO:0000256" key="2">
    <source>
        <dbReference type="ARBA" id="ARBA00022490"/>
    </source>
</evidence>
<comment type="subcellular location">
    <subcellularLocation>
        <location evidence="1">Cytoplasm</location>
        <location evidence="1">Cytoskeleton</location>
        <location evidence="1">Microtubule organizing center</location>
        <location evidence="1">Centrosome</location>
    </subcellularLocation>
</comment>
<dbReference type="PANTHER" id="PTHR46436">
    <property type="entry name" value="CENTROSOMAL PROTEIN OF 76 KDA"/>
    <property type="match status" value="1"/>
</dbReference>
<evidence type="ECO:0000313" key="6">
    <source>
        <dbReference type="EMBL" id="QDZ21881.1"/>
    </source>
</evidence>
<evidence type="ECO:0000313" key="7">
    <source>
        <dbReference type="Proteomes" id="UP000316726"/>
    </source>
</evidence>
<dbReference type="Pfam" id="PF24652">
    <property type="entry name" value="CEP76_C"/>
    <property type="match status" value="1"/>
</dbReference>
<dbReference type="EMBL" id="CP031039">
    <property type="protein sequence ID" value="QDZ21881.1"/>
    <property type="molecule type" value="Genomic_DNA"/>
</dbReference>
<evidence type="ECO:0000259" key="5">
    <source>
        <dbReference type="Pfam" id="PF24656"/>
    </source>
</evidence>
<name>A0A5B8MNK5_9CHLO</name>
<reference evidence="6 7" key="1">
    <citation type="submission" date="2018-07" db="EMBL/GenBank/DDBJ databases">
        <title>The complete nuclear genome of the prasinophyte Chloropicon primus (CCMP1205).</title>
        <authorList>
            <person name="Pombert J.-F."/>
            <person name="Otis C."/>
            <person name="Turmel M."/>
            <person name="Lemieux C."/>
        </authorList>
    </citation>
    <scope>NUCLEOTIDE SEQUENCE [LARGE SCALE GENOMIC DNA]</scope>
    <source>
        <strain evidence="6 7">CCMP1205</strain>
    </source>
</reference>
<gene>
    <name evidence="6" type="ORF">A3770_06p43990</name>
</gene>
<dbReference type="Proteomes" id="UP000316726">
    <property type="component" value="Chromosome 6"/>
</dbReference>